<feature type="domain" description="DUF1285" evidence="1">
    <location>
        <begin position="35"/>
        <end position="83"/>
    </location>
</feature>
<protein>
    <recommendedName>
        <fullName evidence="1">DUF1285 domain-containing protein</fullName>
    </recommendedName>
</protein>
<accession>A0ABM6JK47</accession>
<dbReference type="Gene3D" id="2.30.270.10">
    <property type="entry name" value="duf1285 protein"/>
    <property type="match status" value="1"/>
</dbReference>
<organism evidence="2 3">
    <name type="scientific">Shewanella japonica</name>
    <dbReference type="NCBI Taxonomy" id="93973"/>
    <lineage>
        <taxon>Bacteria</taxon>
        <taxon>Pseudomonadati</taxon>
        <taxon>Pseudomonadota</taxon>
        <taxon>Gammaproteobacteria</taxon>
        <taxon>Alteromonadales</taxon>
        <taxon>Shewanellaceae</taxon>
        <taxon>Shewanella</taxon>
    </lineage>
</organism>
<dbReference type="RefSeq" id="WP_080915877.1">
    <property type="nucleotide sequence ID" value="NZ_CP020472.1"/>
</dbReference>
<dbReference type="InterPro" id="IPR048341">
    <property type="entry name" value="DUF1285_N"/>
</dbReference>
<keyword evidence="3" id="KW-1185">Reference proteome</keyword>
<name>A0ABM6JK47_9GAMM</name>
<dbReference type="Pfam" id="PF06938">
    <property type="entry name" value="DUF1285_N"/>
    <property type="match status" value="1"/>
</dbReference>
<dbReference type="Gene3D" id="3.10.540.10">
    <property type="entry name" value="duf1285 like domain"/>
    <property type="match status" value="1"/>
</dbReference>
<dbReference type="InterPro" id="IPR023361">
    <property type="entry name" value="DUF1285_beta_roll_sf"/>
</dbReference>
<gene>
    <name evidence="2" type="ORF">SJ2017_2302</name>
</gene>
<dbReference type="Proteomes" id="UP000191820">
    <property type="component" value="Chromosome"/>
</dbReference>
<reference evidence="2 3" key="1">
    <citation type="submission" date="2017-03" db="EMBL/GenBank/DDBJ databases">
        <title>Genome sequencing of Shewanella japonica KCTC 22435.</title>
        <authorList>
            <person name="Kim K.M."/>
        </authorList>
    </citation>
    <scope>NUCLEOTIDE SEQUENCE [LARGE SCALE GENOMIC DNA]</scope>
    <source>
        <strain evidence="2 3">KCTC 22435</strain>
    </source>
</reference>
<proteinExistence type="predicted"/>
<evidence type="ECO:0000313" key="3">
    <source>
        <dbReference type="Proteomes" id="UP000191820"/>
    </source>
</evidence>
<evidence type="ECO:0000313" key="2">
    <source>
        <dbReference type="EMBL" id="ARD22592.1"/>
    </source>
</evidence>
<dbReference type="EMBL" id="CP020472">
    <property type="protein sequence ID" value="ARD22592.1"/>
    <property type="molecule type" value="Genomic_DNA"/>
</dbReference>
<evidence type="ECO:0000259" key="1">
    <source>
        <dbReference type="Pfam" id="PF06938"/>
    </source>
</evidence>
<sequence>MAEPINIAEQLGQLSPNNDESQQSSTPLCSDEPLFNINMQGEWTYLGSPLPKKFAKLFASVLNGIDGEYFLITPVEKVQVTVERHAFVIVDYNENDDNSLSLISSIGTEHIINNPSLVRLLEDAIEFPVERGVIAGLGRACYYRYINQFVTD</sequence>